<dbReference type="Pfam" id="PF05658">
    <property type="entry name" value="YadA_head"/>
    <property type="match status" value="2"/>
</dbReference>
<feature type="domain" description="Trimeric autotransporter adhesin YadA-like head" evidence="1">
    <location>
        <begin position="207"/>
        <end position="228"/>
    </location>
</feature>
<gene>
    <name evidence="3" type="ORF">RCO22_27440</name>
</gene>
<dbReference type="InterPro" id="IPR008640">
    <property type="entry name" value="Adhesin_Head_dom"/>
</dbReference>
<comment type="caution">
    <text evidence="3">The sequence shown here is derived from an EMBL/GenBank/DDBJ whole genome shotgun (WGS) entry which is preliminary data.</text>
</comment>
<protein>
    <submittedName>
        <fullName evidence="3">Uncharacterized protein</fullName>
    </submittedName>
</protein>
<dbReference type="Gene3D" id="6.10.250.2040">
    <property type="match status" value="1"/>
</dbReference>
<accession>A0ABU1CZJ9</accession>
<feature type="domain" description="Trimeric autotransporter adhesin YadA-like head" evidence="1">
    <location>
        <begin position="261"/>
        <end position="285"/>
    </location>
</feature>
<sequence>MKVTLRFDSQVACLHAVPLNPLRSLIRGFYCPEFAVTSRGWPILGLLTLTGVSALLGVSDARAGNGVHINANDSGECVSLNDPQNTYTAGTGADRAYLNENLNFKDGQSGRCDSDAKGGQTESVMFYRPSGTPGVGATSLSLGGELYINSGRLMLGGVDGSIAIGHSGIEVGAPFVTDNGFAFGRGAQSTAAWTMALGLTARARNPYALSFGNTATASNTFSTAFGSASTASGEYATTLGASAQAGGAGSFAGGRFAVSRGDNSVAIGRNASASNLESLALGYSAQAPQRASVALGSFSATDDLREVAPVTLNGRVYSFDRNSAVGTVSGGSAARLRQWIFVAPGAVNATSTNAINGAQLFSGYEAIRRLGTRETTAAESVAQALGSGPLAQGNRVVPAPLVLTSIDQGAPPPTTLLGALAALDKAHKVTDGRMGEVFDSVMDISEKAQVLRATKRFYWNPQTGAYDADRDAGVPASIINMAAGVAATDAVNKGQLDAVESSAMRAQQAVDTASAAVDKARQVSLAVKDAADSSLARANNASQEAAGALAAANLAQGSAGAAASAASKA</sequence>
<keyword evidence="4" id="KW-1185">Reference proteome</keyword>
<name>A0ABU1CZJ9_9PSED</name>
<evidence type="ECO:0000259" key="2">
    <source>
        <dbReference type="Pfam" id="PF05662"/>
    </source>
</evidence>
<evidence type="ECO:0000313" key="3">
    <source>
        <dbReference type="EMBL" id="MDR0192690.1"/>
    </source>
</evidence>
<dbReference type="Pfam" id="PF05662">
    <property type="entry name" value="YadA_stalk"/>
    <property type="match status" value="2"/>
</dbReference>
<feature type="domain" description="Trimeric autotransporter adhesin YadA-like stalk" evidence="2">
    <location>
        <begin position="478"/>
        <end position="516"/>
    </location>
</feature>
<dbReference type="CDD" id="cd12820">
    <property type="entry name" value="LbR_YadA-like"/>
    <property type="match status" value="1"/>
</dbReference>
<evidence type="ECO:0000259" key="1">
    <source>
        <dbReference type="Pfam" id="PF05658"/>
    </source>
</evidence>
<organism evidence="3 4">
    <name type="scientific">Pseudomonas yamanorum</name>
    <dbReference type="NCBI Taxonomy" id="515393"/>
    <lineage>
        <taxon>Bacteria</taxon>
        <taxon>Pseudomonadati</taxon>
        <taxon>Pseudomonadota</taxon>
        <taxon>Gammaproteobacteria</taxon>
        <taxon>Pseudomonadales</taxon>
        <taxon>Pseudomonadaceae</taxon>
        <taxon>Pseudomonas</taxon>
    </lineage>
</organism>
<dbReference type="InterPro" id="IPR011049">
    <property type="entry name" value="Serralysin-like_metalloprot_C"/>
</dbReference>
<reference evidence="3 4" key="1">
    <citation type="journal article" date="2023" name="Microbiol. Resour. Announc.">
        <title>Whole-genome sequence of Pseudomonas yamanorum OLsAu1 isolated from the edible ectomycorrhizal mushroom Lactarius sp. section Deliciosi.</title>
        <authorList>
            <person name="Ramirez-Mendoza R."/>
            <person name="Angeles-Argaiz R.E."/>
            <person name="Hernandez-Oaxaca D."/>
            <person name="Aguirre-Beltran L."/>
            <person name="Almaraz-Suarez J."/>
            <person name="Perez-Moreno J."/>
        </authorList>
    </citation>
    <scope>NUCLEOTIDE SEQUENCE [LARGE SCALE GENOMIC DNA]</scope>
    <source>
        <strain evidence="3 4">OLsAu1</strain>
    </source>
</reference>
<dbReference type="SUPFAM" id="SSF101967">
    <property type="entry name" value="Adhesin YadA, collagen-binding domain"/>
    <property type="match status" value="1"/>
</dbReference>
<feature type="domain" description="Trimeric autotransporter adhesin YadA-like stalk" evidence="2">
    <location>
        <begin position="342"/>
        <end position="374"/>
    </location>
</feature>
<dbReference type="Proteomes" id="UP001224477">
    <property type="component" value="Unassembled WGS sequence"/>
</dbReference>
<dbReference type="Gene3D" id="2.150.10.10">
    <property type="entry name" value="Serralysin-like metalloprotease, C-terminal"/>
    <property type="match status" value="2"/>
</dbReference>
<proteinExistence type="predicted"/>
<dbReference type="EMBL" id="JAVGXC010000044">
    <property type="protein sequence ID" value="MDR0192690.1"/>
    <property type="molecule type" value="Genomic_DNA"/>
</dbReference>
<feature type="non-terminal residue" evidence="3">
    <location>
        <position position="569"/>
    </location>
</feature>
<dbReference type="InterPro" id="IPR008635">
    <property type="entry name" value="Coiled_stalk_dom"/>
</dbReference>
<evidence type="ECO:0000313" key="4">
    <source>
        <dbReference type="Proteomes" id="UP001224477"/>
    </source>
</evidence>